<dbReference type="FunFam" id="3.40.50.300:FF:000061">
    <property type="entry name" value="ATPase family, AAA domain-containing 2"/>
    <property type="match status" value="1"/>
</dbReference>
<feature type="domain" description="AAA+ ATPase" evidence="3">
    <location>
        <begin position="226"/>
        <end position="365"/>
    </location>
</feature>
<dbReference type="FunFam" id="3.40.50.300:FF:001921">
    <property type="entry name" value="AAA ATPase domain-containing protein"/>
    <property type="match status" value="1"/>
</dbReference>
<dbReference type="Gene3D" id="3.40.50.300">
    <property type="entry name" value="P-loop containing nucleotide triphosphate hydrolases"/>
    <property type="match status" value="2"/>
</dbReference>
<protein>
    <submittedName>
        <fullName evidence="4">Aaa+ type atpase</fullName>
    </submittedName>
</protein>
<dbReference type="SMART" id="SM00382">
    <property type="entry name" value="AAA"/>
    <property type="match status" value="2"/>
</dbReference>
<keyword evidence="1" id="KW-0547">Nucleotide-binding</keyword>
<keyword evidence="2" id="KW-0067">ATP-binding</keyword>
<name>A0A224YQE6_9ACAR</name>
<dbReference type="AlphaFoldDB" id="A0A224YQE6"/>
<feature type="domain" description="AAA+ ATPase" evidence="3">
    <location>
        <begin position="489"/>
        <end position="637"/>
    </location>
</feature>
<dbReference type="EMBL" id="GFPF01005635">
    <property type="protein sequence ID" value="MAA16781.1"/>
    <property type="molecule type" value="Transcribed_RNA"/>
</dbReference>
<dbReference type="GO" id="GO:0016887">
    <property type="term" value="F:ATP hydrolysis activity"/>
    <property type="evidence" value="ECO:0007669"/>
    <property type="project" value="InterPro"/>
</dbReference>
<evidence type="ECO:0000256" key="2">
    <source>
        <dbReference type="ARBA" id="ARBA00022840"/>
    </source>
</evidence>
<reference evidence="4" key="1">
    <citation type="journal article" date="2017" name="Parasit. Vectors">
        <title>Sialotranscriptomics of Rhipicephalus zambeziensis reveals intricate expression profiles of secretory proteins and suggests tight temporal transcriptional regulation during blood-feeding.</title>
        <authorList>
            <person name="de Castro M.H."/>
            <person name="de Klerk D."/>
            <person name="Pienaar R."/>
            <person name="Rees D.J.G."/>
            <person name="Mans B.J."/>
        </authorList>
    </citation>
    <scope>NUCLEOTIDE SEQUENCE</scope>
    <source>
        <tissue evidence="4">Salivary glands</tissue>
    </source>
</reference>
<dbReference type="Gene3D" id="1.10.8.60">
    <property type="match status" value="2"/>
</dbReference>
<dbReference type="InterPro" id="IPR003593">
    <property type="entry name" value="AAA+_ATPase"/>
</dbReference>
<organism evidence="4">
    <name type="scientific">Rhipicephalus zambeziensis</name>
    <dbReference type="NCBI Taxonomy" id="60191"/>
    <lineage>
        <taxon>Eukaryota</taxon>
        <taxon>Metazoa</taxon>
        <taxon>Ecdysozoa</taxon>
        <taxon>Arthropoda</taxon>
        <taxon>Chelicerata</taxon>
        <taxon>Arachnida</taxon>
        <taxon>Acari</taxon>
        <taxon>Parasitiformes</taxon>
        <taxon>Ixodida</taxon>
        <taxon>Ixodoidea</taxon>
        <taxon>Ixodidae</taxon>
        <taxon>Rhipicephalinae</taxon>
        <taxon>Rhipicephalus</taxon>
        <taxon>Rhipicephalus</taxon>
    </lineage>
</organism>
<dbReference type="InterPro" id="IPR050168">
    <property type="entry name" value="AAA_ATPase_domain"/>
</dbReference>
<dbReference type="GO" id="GO:0005524">
    <property type="term" value="F:ATP binding"/>
    <property type="evidence" value="ECO:0007669"/>
    <property type="project" value="UniProtKB-KW"/>
</dbReference>
<evidence type="ECO:0000259" key="3">
    <source>
        <dbReference type="SMART" id="SM00382"/>
    </source>
</evidence>
<evidence type="ECO:0000256" key="1">
    <source>
        <dbReference type="ARBA" id="ARBA00022741"/>
    </source>
</evidence>
<evidence type="ECO:0000313" key="4">
    <source>
        <dbReference type="EMBL" id="MAA16781.1"/>
    </source>
</evidence>
<dbReference type="SUPFAM" id="SSF52540">
    <property type="entry name" value="P-loop containing nucleoside triphosphate hydrolases"/>
    <property type="match status" value="2"/>
</dbReference>
<dbReference type="PANTHER" id="PTHR23077:SF117">
    <property type="entry name" value="AAA+ ATPASE DOMAIN-CONTAINING PROTEIN"/>
    <property type="match status" value="1"/>
</dbReference>
<sequence length="731" mass="79316">MTLTYGGSEDRLAGSQVCEVPVAHLISMNCMPRSLVKVSVLGKSYLCVVYPHRFTSDVAYVDGTVKLPINEGSTTDNTVLVEPLDKSQPADSAVVTVVLRSAHDLVKWYGVRKERFSYWLSRILRKYYVKSGSTFVCPSSRPLSRLCAVHAIVVDQVSPSSADACRVTANTKLTVAGVTYSSVAIDRMLFSDIWEQTLREPTALLGKLCMFPHTYPKTLEAVGLRLHRGILLTGPPGTGKTSVVRHVAQKCGAHLLIVKGPELCRSAPGESEALLRSIFSEAATLSEVLPCIVLIEDADLLCVKRGSASSQHANRLVTQLLTLMDGMEDRRCVFVVATTTRPNNIDPAMRRPGRFDKELLIGALSTQERTDIMRTVGSQLGIDLSHLVLPTAGFVLGDIMTLLRESLMAAIKRTPSSDSEALVTVEDFQAALATVQSNLNSRLEFAVEVIPRFSWKQLGGIECLRKKLQTAMEGPLLNPSAFGRLGVSQPRGVLLVGPHGCGKTVIALAAAGSCPGVTLFSLGAADVYSPFVGDSEKVVSEVFRQARLRAPSAIFMDDLDTLVGRRSGEHSGSQERILSALLCEIDGIGSGVLQRSGHTQEQQNVILVATTANPYAVDEALLRPGRFDLIVYVPPPDAQTREQILKVCTAKMALGDVDLTSLANRTEYFTAADIVHLCHTAGLQAMSELGFSAPCVEQRHFEEALSRTFPSLCPQKVEHLRQQCAKFCLVT</sequence>
<dbReference type="InterPro" id="IPR027417">
    <property type="entry name" value="P-loop_NTPase"/>
</dbReference>
<accession>A0A224YQE6</accession>
<dbReference type="InterPro" id="IPR041569">
    <property type="entry name" value="AAA_lid_3"/>
</dbReference>
<proteinExistence type="predicted"/>
<dbReference type="InterPro" id="IPR003959">
    <property type="entry name" value="ATPase_AAA_core"/>
</dbReference>
<dbReference type="PANTHER" id="PTHR23077">
    <property type="entry name" value="AAA-FAMILY ATPASE"/>
    <property type="match status" value="1"/>
</dbReference>
<dbReference type="Pfam" id="PF00004">
    <property type="entry name" value="AAA"/>
    <property type="match status" value="2"/>
</dbReference>
<dbReference type="Pfam" id="PF17862">
    <property type="entry name" value="AAA_lid_3"/>
    <property type="match status" value="1"/>
</dbReference>